<accession>A0A0M3J1W7</accession>
<gene>
    <name evidence="2" type="ORF">ASIM_LOCUS1400</name>
</gene>
<dbReference type="WBParaSite" id="ASIM_0000152101-mRNA-1">
    <property type="protein sequence ID" value="ASIM_0000152101-mRNA-1"/>
    <property type="gene ID" value="ASIM_0000152101"/>
</dbReference>
<evidence type="ECO:0000313" key="2">
    <source>
        <dbReference type="EMBL" id="VDK18724.1"/>
    </source>
</evidence>
<feature type="signal peptide" evidence="1">
    <location>
        <begin position="1"/>
        <end position="28"/>
    </location>
</feature>
<protein>
    <submittedName>
        <fullName evidence="4">Secreted protein</fullName>
    </submittedName>
</protein>
<dbReference type="Proteomes" id="UP000267096">
    <property type="component" value="Unassembled WGS sequence"/>
</dbReference>
<dbReference type="EMBL" id="UYRR01001466">
    <property type="protein sequence ID" value="VDK18724.1"/>
    <property type="molecule type" value="Genomic_DNA"/>
</dbReference>
<sequence length="76" mass="8376">MSQQSQSICRSATLFGVLAILLATSSDASDISVKIERHFPCSENSAYESGVFSDCYGNDEAMFAWSMKRNQNESNL</sequence>
<evidence type="ECO:0000313" key="4">
    <source>
        <dbReference type="WBParaSite" id="ASIM_0000152101-mRNA-1"/>
    </source>
</evidence>
<reference evidence="4" key="1">
    <citation type="submission" date="2017-02" db="UniProtKB">
        <authorList>
            <consortium name="WormBaseParasite"/>
        </authorList>
    </citation>
    <scope>IDENTIFICATION</scope>
</reference>
<keyword evidence="1" id="KW-0732">Signal</keyword>
<evidence type="ECO:0000256" key="1">
    <source>
        <dbReference type="SAM" id="SignalP"/>
    </source>
</evidence>
<evidence type="ECO:0000313" key="3">
    <source>
        <dbReference type="Proteomes" id="UP000267096"/>
    </source>
</evidence>
<reference evidence="2 3" key="2">
    <citation type="submission" date="2018-11" db="EMBL/GenBank/DDBJ databases">
        <authorList>
            <consortium name="Pathogen Informatics"/>
        </authorList>
    </citation>
    <scope>NUCLEOTIDE SEQUENCE [LARGE SCALE GENOMIC DNA]</scope>
</reference>
<keyword evidence="3" id="KW-1185">Reference proteome</keyword>
<organism evidence="4">
    <name type="scientific">Anisakis simplex</name>
    <name type="common">Herring worm</name>
    <dbReference type="NCBI Taxonomy" id="6269"/>
    <lineage>
        <taxon>Eukaryota</taxon>
        <taxon>Metazoa</taxon>
        <taxon>Ecdysozoa</taxon>
        <taxon>Nematoda</taxon>
        <taxon>Chromadorea</taxon>
        <taxon>Rhabditida</taxon>
        <taxon>Spirurina</taxon>
        <taxon>Ascaridomorpha</taxon>
        <taxon>Ascaridoidea</taxon>
        <taxon>Anisakidae</taxon>
        <taxon>Anisakis</taxon>
        <taxon>Anisakis simplex complex</taxon>
    </lineage>
</organism>
<feature type="chain" id="PRO_5043120720" evidence="1">
    <location>
        <begin position="29"/>
        <end position="76"/>
    </location>
</feature>
<name>A0A0M3J1W7_ANISI</name>
<proteinExistence type="predicted"/>
<dbReference type="AlphaFoldDB" id="A0A0M3J1W7"/>